<comment type="caution">
    <text evidence="2">The sequence shown here is derived from an EMBL/GenBank/DDBJ whole genome shotgun (WGS) entry which is preliminary data.</text>
</comment>
<name>A0A1G1KTX6_9BACT</name>
<accession>A0A1G1KTX6</accession>
<feature type="chain" id="PRO_5009576545" evidence="1">
    <location>
        <begin position="26"/>
        <end position="194"/>
    </location>
</feature>
<gene>
    <name evidence="2" type="ORF">A3G33_03505</name>
</gene>
<organism evidence="2 3">
    <name type="scientific">Candidatus Danuiimicrobium aquiferis</name>
    <dbReference type="NCBI Taxonomy" id="1801832"/>
    <lineage>
        <taxon>Bacteria</taxon>
        <taxon>Pseudomonadati</taxon>
        <taxon>Candidatus Omnitrophota</taxon>
        <taxon>Candidatus Danuiimicrobium</taxon>
    </lineage>
</organism>
<proteinExistence type="predicted"/>
<dbReference type="EMBL" id="MHFR01000051">
    <property type="protein sequence ID" value="OGW96381.1"/>
    <property type="molecule type" value="Genomic_DNA"/>
</dbReference>
<protein>
    <submittedName>
        <fullName evidence="2">Uncharacterized protein</fullName>
    </submittedName>
</protein>
<dbReference type="Proteomes" id="UP000178187">
    <property type="component" value="Unassembled WGS sequence"/>
</dbReference>
<evidence type="ECO:0000256" key="1">
    <source>
        <dbReference type="SAM" id="SignalP"/>
    </source>
</evidence>
<feature type="signal peptide" evidence="1">
    <location>
        <begin position="1"/>
        <end position="25"/>
    </location>
</feature>
<keyword evidence="1" id="KW-0732">Signal</keyword>
<sequence>MKNVLFKIMLIAGIAQICVLPEAFAKNPLLGRNEIKEVAAPRDSAENRNIESILAQKINNFIAIKTGKVRNGEQIPVPLYADGSLADRKDCKYFVSPNELSTAFTYLGGAGSYYIKCAVDENGFVQAALWQYDTDGKEINVIEDKSYEDLQKYYKKIGTQYEGSDSFRNQLTADLKKKAVANYLAIAIKASQNE</sequence>
<reference evidence="2 3" key="1">
    <citation type="journal article" date="2016" name="Nat. Commun.">
        <title>Thousands of microbial genomes shed light on interconnected biogeochemical processes in an aquifer system.</title>
        <authorList>
            <person name="Anantharaman K."/>
            <person name="Brown C.T."/>
            <person name="Hug L.A."/>
            <person name="Sharon I."/>
            <person name="Castelle C.J."/>
            <person name="Probst A.J."/>
            <person name="Thomas B.C."/>
            <person name="Singh A."/>
            <person name="Wilkins M.J."/>
            <person name="Karaoz U."/>
            <person name="Brodie E.L."/>
            <person name="Williams K.H."/>
            <person name="Hubbard S.S."/>
            <person name="Banfield J.F."/>
        </authorList>
    </citation>
    <scope>NUCLEOTIDE SEQUENCE [LARGE SCALE GENOMIC DNA]</scope>
</reference>
<evidence type="ECO:0000313" key="3">
    <source>
        <dbReference type="Proteomes" id="UP000178187"/>
    </source>
</evidence>
<evidence type="ECO:0000313" key="2">
    <source>
        <dbReference type="EMBL" id="OGW96381.1"/>
    </source>
</evidence>
<dbReference type="AlphaFoldDB" id="A0A1G1KTX6"/>